<dbReference type="PANTHER" id="PTHR13140">
    <property type="entry name" value="MYOSIN"/>
    <property type="match status" value="1"/>
</dbReference>
<dbReference type="Proteomes" id="UP000000305">
    <property type="component" value="Unassembled WGS sequence"/>
</dbReference>
<dbReference type="PROSITE" id="PS51126">
    <property type="entry name" value="DILUTE"/>
    <property type="match status" value="1"/>
</dbReference>
<feature type="region of interest" description="Disordered" evidence="12">
    <location>
        <begin position="1096"/>
        <end position="1157"/>
    </location>
</feature>
<dbReference type="FunFam" id="1.10.10.820:FF:000001">
    <property type="entry name" value="Myosin heavy chain"/>
    <property type="match status" value="1"/>
</dbReference>
<feature type="compositionally biased region" description="Basic and acidic residues" evidence="12">
    <location>
        <begin position="1096"/>
        <end position="1120"/>
    </location>
</feature>
<dbReference type="GO" id="GO:0000146">
    <property type="term" value="F:microfilament motor activity"/>
    <property type="evidence" value="ECO:0000318"/>
    <property type="project" value="GO_Central"/>
</dbReference>
<keyword evidence="2" id="KW-0677">Repeat</keyword>
<dbReference type="Pfam" id="PF01843">
    <property type="entry name" value="DIL"/>
    <property type="match status" value="1"/>
</dbReference>
<keyword evidence="3 10" id="KW-0547">Nucleotide-binding</keyword>
<dbReference type="Pfam" id="PF00612">
    <property type="entry name" value="IQ"/>
    <property type="match status" value="6"/>
</dbReference>
<organism evidence="15 16">
    <name type="scientific">Daphnia pulex</name>
    <name type="common">Water flea</name>
    <dbReference type="NCBI Taxonomy" id="6669"/>
    <lineage>
        <taxon>Eukaryota</taxon>
        <taxon>Metazoa</taxon>
        <taxon>Ecdysozoa</taxon>
        <taxon>Arthropoda</taxon>
        <taxon>Crustacea</taxon>
        <taxon>Branchiopoda</taxon>
        <taxon>Diplostraca</taxon>
        <taxon>Cladocera</taxon>
        <taxon>Anomopoda</taxon>
        <taxon>Daphniidae</taxon>
        <taxon>Daphnia</taxon>
    </lineage>
</organism>
<reference evidence="15 16" key="1">
    <citation type="journal article" date="2011" name="Science">
        <title>The ecoresponsive genome of Daphnia pulex.</title>
        <authorList>
            <person name="Colbourne J.K."/>
            <person name="Pfrender M.E."/>
            <person name="Gilbert D."/>
            <person name="Thomas W.K."/>
            <person name="Tucker A."/>
            <person name="Oakley T.H."/>
            <person name="Tokishita S."/>
            <person name="Aerts A."/>
            <person name="Arnold G.J."/>
            <person name="Basu M.K."/>
            <person name="Bauer D.J."/>
            <person name="Caceres C.E."/>
            <person name="Carmel L."/>
            <person name="Casola C."/>
            <person name="Choi J.H."/>
            <person name="Detter J.C."/>
            <person name="Dong Q."/>
            <person name="Dusheyko S."/>
            <person name="Eads B.D."/>
            <person name="Frohlich T."/>
            <person name="Geiler-Samerotte K.A."/>
            <person name="Gerlach D."/>
            <person name="Hatcher P."/>
            <person name="Jogdeo S."/>
            <person name="Krijgsveld J."/>
            <person name="Kriventseva E.V."/>
            <person name="Kultz D."/>
            <person name="Laforsch C."/>
            <person name="Lindquist E."/>
            <person name="Lopez J."/>
            <person name="Manak J.R."/>
            <person name="Muller J."/>
            <person name="Pangilinan J."/>
            <person name="Patwardhan R.P."/>
            <person name="Pitluck S."/>
            <person name="Pritham E.J."/>
            <person name="Rechtsteiner A."/>
            <person name="Rho M."/>
            <person name="Rogozin I.B."/>
            <person name="Sakarya O."/>
            <person name="Salamov A."/>
            <person name="Schaack S."/>
            <person name="Shapiro H."/>
            <person name="Shiga Y."/>
            <person name="Skalitzky C."/>
            <person name="Smith Z."/>
            <person name="Souvorov A."/>
            <person name="Sung W."/>
            <person name="Tang Z."/>
            <person name="Tsuchiya D."/>
            <person name="Tu H."/>
            <person name="Vos H."/>
            <person name="Wang M."/>
            <person name="Wolf Y.I."/>
            <person name="Yamagata H."/>
            <person name="Yamada T."/>
            <person name="Ye Y."/>
            <person name="Shaw J.R."/>
            <person name="Andrews J."/>
            <person name="Crease T.J."/>
            <person name="Tang H."/>
            <person name="Lucas S.M."/>
            <person name="Robertson H.M."/>
            <person name="Bork P."/>
            <person name="Koonin E.V."/>
            <person name="Zdobnov E.M."/>
            <person name="Grigoriev I.V."/>
            <person name="Lynch M."/>
            <person name="Boore J.L."/>
        </authorList>
    </citation>
    <scope>NUCLEOTIDE SEQUENCE [LARGE SCALE GENOMIC DNA]</scope>
</reference>
<evidence type="ECO:0000256" key="8">
    <source>
        <dbReference type="ARBA" id="ARBA00023175"/>
    </source>
</evidence>
<dbReference type="Gene3D" id="6.20.240.20">
    <property type="match status" value="1"/>
</dbReference>
<protein>
    <recommendedName>
        <fullName evidence="17">Unconventional myosin-Va</fullName>
    </recommendedName>
</protein>
<dbReference type="InterPro" id="IPR036961">
    <property type="entry name" value="Kinesin_motor_dom_sf"/>
</dbReference>
<comment type="similarity">
    <text evidence="1 10">Belongs to the TRAFAC class myosin-kinesin ATPase superfamily. Myosin family.</text>
</comment>
<dbReference type="Gene3D" id="1.20.5.190">
    <property type="match status" value="3"/>
</dbReference>
<dbReference type="PANTHER" id="PTHR13140:SF706">
    <property type="entry name" value="DILUTE CLASS UNCONVENTIONAL MYOSIN, ISOFORM C"/>
    <property type="match status" value="1"/>
</dbReference>
<dbReference type="SUPFAM" id="SSF50084">
    <property type="entry name" value="Myosin S1 fragment, N-terminal domain"/>
    <property type="match status" value="1"/>
</dbReference>
<dbReference type="CDD" id="cd01380">
    <property type="entry name" value="MYSc_Myo5"/>
    <property type="match status" value="1"/>
</dbReference>
<dbReference type="PRINTS" id="PR00193">
    <property type="entry name" value="MYOSINHEAVY"/>
</dbReference>
<dbReference type="HOGENOM" id="CLU_000192_9_1_1"/>
<dbReference type="KEGG" id="dpx:DAPPUDRAFT_308269"/>
<dbReference type="SMART" id="SM00242">
    <property type="entry name" value="MYSc"/>
    <property type="match status" value="1"/>
</dbReference>
<dbReference type="PROSITE" id="PS50096">
    <property type="entry name" value="IQ"/>
    <property type="match status" value="6"/>
</dbReference>
<dbReference type="InterPro" id="IPR000048">
    <property type="entry name" value="IQ_motif_EF-hand-BS"/>
</dbReference>
<keyword evidence="7 10" id="KW-0518">Myosin</keyword>
<dbReference type="EMBL" id="GL732599">
    <property type="protein sequence ID" value="EFX72449.1"/>
    <property type="molecule type" value="Genomic_DNA"/>
</dbReference>
<dbReference type="FunCoup" id="E9H736">
    <property type="interactions" value="169"/>
</dbReference>
<evidence type="ECO:0000256" key="4">
    <source>
        <dbReference type="ARBA" id="ARBA00022840"/>
    </source>
</evidence>
<dbReference type="GO" id="GO:0016459">
    <property type="term" value="C:myosin complex"/>
    <property type="evidence" value="ECO:0007669"/>
    <property type="project" value="UniProtKB-KW"/>
</dbReference>
<sequence length="1820" mass="209569">MSTAVLYTKGAKVWLPDAIDVWKIGEILEDFKSDSLKLLLDTRETIELNVKESKDLPPLRNPEFLIGGNDLTSLSYLHEPAVLHTLKVRFMNYNAIYTYCGIVLVAINPYQELSIYSQDTVLAYRNRNQYGSLDPHIFAVAEEAFTKMERESQDQSIIVSGESGAGKTVSAKYAMRYFATAGGSATETQVERKVLASSPIMEAIGNAKTTRNDNSSRFGKYIELGFNKDYHIQGAGMRTYLLEKSRVVFQSAEERNYHIFYQLCAASSLPEMAYLQLQHQDHFSYTRKGNCPTIDGVDDLAEFQETRRALTLLGFSEDQQADMFRVFAGLLHLGNVTIVDADHEGSNIPKTDTYLASFCSLMGLDVASSEELRKWLCFRQIVSMKEVFTKPMTKAEASFARDALAKHIYSLLFQKIVTMINKSLASSSRPHRFIGVLDIYGFETFEWNSFEQFCINYANEKLQQQFNQHVFKLEQEEYVREKIDWTFIDFYDNQPCIDLIEKPLGILDLLDEECRVPKGADNAWVEKLYTQCKKYEQFVKPRLSNTGFIIVHFADRVEYQCAGFVEKNRDTVLEEQVQVLRSSSNGIVRQLIVDEESIVGARSPAAAAAGSRSVVGTVPRGGGSLLVPGGGPGRQTNTMTKQNRRTVGSQFRESLTLLMNTLNATTPHYVRCIKPNDSKESFVFEPRRAVQQLRACGVLETVRISAAGFPSRLTYEEFIVRYRVLFHSRQCQRKLRDLSVQRESCETVLATLITEDDKFKFGASKIFFRAGQVAYLEKRRTDKLRACGILIQRMIRGWFYRKRYVKLRMAVVGVQRFCRGYLARCKAQRLRETRSAIVIQKHVRGFLKRRSYTRLRENVLRLQTYGRGFLARKRYLQLVCNAKAVMIQKMVRGFLARRRYLRARKSIVLLQCCWRRWLARRQYKALRLEARSIEHVKNLNKGLENKIISMQQRIEEMNKELIPLRQKQNDYVELKTQCEANRGLANELKVSVGRIGELELLVKQLQIQLDRERDEKMDLVQERERVEKQNEELNARIENIQKELVESTEINQTRSQEAEESILRRLDQERAMLAQEYDQERAAYQKLLQDYHELEERMEEAERERLHEEPGKSSKSETIRGHSRNASNVSTLSNTSELIADPEDDGGYGSVRHVPNRSDSEDVGLVLKLQQRLKTVEKDKASLATRVEELECESPTADVRRAQDMIRLQELEMENAKIKDDLKNLRRQAATENEVQLPRSLDMLMSQFDAMSDELDRRREECIQLRTVLANTTLGGDIGEQSTLNASRLNGGEPFAEDNEILMAFESQKRIIRHLENELQEEKASSQRKIQIEREEVERLRLDNEQQAKLLAGALHRTPQGQTDAVMQHEISRLTADNLDLQEKNDLLSEQLKKYRSQMKLAKKVKQEGVPAENQEASPEETNYLGMFDFNMGDEKQIARNLVYELKPRVASTLLPGLPAYIIFMCVRHADYINNDEKIRSFLTLIINAIRRLIKKRYEDLDTSVVWLVNTCRLLHSLKQYSGEKAFQEENTPKQNEQCLRNFDLSEYRQVLSDIAVWIYQAVIKFMEERVQQLIVTAVLEHEAISGLSSHKQPVGQSGRARSGSTRDTTSPVDPQEAIAHLLRELTIFHQVLQLYGVDPTLIAQAFRQVFYYICACALNNLLLRKEMCHWSKGIQIRYNISHLEQWVRDQHIHGQDTMSATIVDTLQPIIQAAQLLQARKSDDDVSNICTMCSRLTSAQIIKILNLYTPADELEDRIPISFIRKVQEELQKRTDHQSQSKLLMDTKHAFTVRFPYSPSSIKLEDIDIPAVLNLPMLKKV</sequence>
<dbReference type="GO" id="GO:0048513">
    <property type="term" value="P:animal organ development"/>
    <property type="evidence" value="ECO:0007669"/>
    <property type="project" value="UniProtKB-ARBA"/>
</dbReference>
<dbReference type="Gene3D" id="1.10.10.820">
    <property type="match status" value="1"/>
</dbReference>
<evidence type="ECO:0000256" key="6">
    <source>
        <dbReference type="ARBA" id="ARBA00023054"/>
    </source>
</evidence>
<dbReference type="InterPro" id="IPR002710">
    <property type="entry name" value="Dilute_dom"/>
</dbReference>
<feature type="coiled-coil region" evidence="11">
    <location>
        <begin position="1305"/>
        <end position="1405"/>
    </location>
</feature>
<dbReference type="GO" id="GO:0005516">
    <property type="term" value="F:calmodulin binding"/>
    <property type="evidence" value="ECO:0007669"/>
    <property type="project" value="UniProtKB-KW"/>
</dbReference>
<evidence type="ECO:0000256" key="5">
    <source>
        <dbReference type="ARBA" id="ARBA00022860"/>
    </source>
</evidence>
<feature type="domain" description="Myosin motor" evidence="14">
    <location>
        <begin position="66"/>
        <end position="781"/>
    </location>
</feature>
<feature type="compositionally biased region" description="Polar residues" evidence="12">
    <location>
        <begin position="1124"/>
        <end position="1137"/>
    </location>
</feature>
<evidence type="ECO:0000259" key="14">
    <source>
        <dbReference type="PROSITE" id="PS51456"/>
    </source>
</evidence>
<feature type="coiled-coil region" evidence="11">
    <location>
        <begin position="1166"/>
        <end position="1235"/>
    </location>
</feature>
<keyword evidence="6 11" id="KW-0175">Coiled coil</keyword>
<dbReference type="InterPro" id="IPR001609">
    <property type="entry name" value="Myosin_head_motor_dom-like"/>
</dbReference>
<gene>
    <name evidence="15" type="ORF">DAPPUDRAFT_308269</name>
</gene>
<dbReference type="eggNOG" id="KOG0160">
    <property type="taxonomic scope" value="Eukaryota"/>
</dbReference>
<dbReference type="Gene3D" id="1.20.58.530">
    <property type="match status" value="1"/>
</dbReference>
<dbReference type="GO" id="GO:0009888">
    <property type="term" value="P:tissue development"/>
    <property type="evidence" value="ECO:0007669"/>
    <property type="project" value="UniProtKB-ARBA"/>
</dbReference>
<evidence type="ECO:0000259" key="13">
    <source>
        <dbReference type="PROSITE" id="PS51126"/>
    </source>
</evidence>
<keyword evidence="4 10" id="KW-0067">ATP-binding</keyword>
<evidence type="ECO:0000256" key="3">
    <source>
        <dbReference type="ARBA" id="ARBA00022741"/>
    </source>
</evidence>
<dbReference type="FunFam" id="1.20.58.530:FF:000002">
    <property type="entry name" value="Class V myosin"/>
    <property type="match status" value="1"/>
</dbReference>
<dbReference type="GO" id="GO:0007015">
    <property type="term" value="P:actin filament organization"/>
    <property type="evidence" value="ECO:0000318"/>
    <property type="project" value="GO_Central"/>
</dbReference>
<feature type="coiled-coil region" evidence="11">
    <location>
        <begin position="933"/>
        <end position="960"/>
    </location>
</feature>
<dbReference type="STRING" id="6669.E9H736"/>
<dbReference type="CDD" id="cd15470">
    <property type="entry name" value="Myo5_CBD"/>
    <property type="match status" value="1"/>
</dbReference>
<evidence type="ECO:0000313" key="15">
    <source>
        <dbReference type="EMBL" id="EFX72449.1"/>
    </source>
</evidence>
<dbReference type="Pfam" id="PF25966">
    <property type="entry name" value="Myo5a"/>
    <property type="match status" value="1"/>
</dbReference>
<keyword evidence="8 10" id="KW-0505">Motor protein</keyword>
<evidence type="ECO:0000256" key="2">
    <source>
        <dbReference type="ARBA" id="ARBA00022737"/>
    </source>
</evidence>
<feature type="domain" description="Dilute" evidence="13">
    <location>
        <begin position="1484"/>
        <end position="1772"/>
    </location>
</feature>
<dbReference type="Pfam" id="PF00063">
    <property type="entry name" value="Myosin_head"/>
    <property type="match status" value="1"/>
</dbReference>
<keyword evidence="5" id="KW-0112">Calmodulin-binding</keyword>
<dbReference type="GO" id="GO:0016020">
    <property type="term" value="C:membrane"/>
    <property type="evidence" value="ECO:0000318"/>
    <property type="project" value="GO_Central"/>
</dbReference>
<evidence type="ECO:0000256" key="11">
    <source>
        <dbReference type="SAM" id="Coils"/>
    </source>
</evidence>
<dbReference type="SUPFAM" id="SSF52540">
    <property type="entry name" value="P-loop containing nucleoside triphosphate hydrolases"/>
    <property type="match status" value="3"/>
</dbReference>
<dbReference type="OMA" id="GKSKHFE"/>
<evidence type="ECO:0000256" key="1">
    <source>
        <dbReference type="ARBA" id="ARBA00008314"/>
    </source>
</evidence>
<dbReference type="InParanoid" id="E9H736"/>
<accession>E9H736</accession>
<keyword evidence="16" id="KW-1185">Reference proteome</keyword>
<evidence type="ECO:0000256" key="9">
    <source>
        <dbReference type="ARBA" id="ARBA00023203"/>
    </source>
</evidence>
<dbReference type="SMART" id="SM01132">
    <property type="entry name" value="DIL"/>
    <property type="match status" value="1"/>
</dbReference>
<feature type="compositionally biased region" description="Polar residues" evidence="12">
    <location>
        <begin position="1603"/>
        <end position="1613"/>
    </location>
</feature>
<dbReference type="OrthoDB" id="6108017at2759"/>
<evidence type="ECO:0000256" key="12">
    <source>
        <dbReference type="SAM" id="MobiDB-lite"/>
    </source>
</evidence>
<dbReference type="Gene3D" id="3.40.850.10">
    <property type="entry name" value="Kinesin motor domain"/>
    <property type="match status" value="1"/>
</dbReference>
<dbReference type="SMART" id="SM00015">
    <property type="entry name" value="IQ"/>
    <property type="match status" value="6"/>
</dbReference>
<feature type="region of interest" description="Actin-binding" evidence="10">
    <location>
        <begin position="655"/>
        <end position="677"/>
    </location>
</feature>
<feature type="region of interest" description="Disordered" evidence="12">
    <location>
        <begin position="1590"/>
        <end position="1613"/>
    </location>
</feature>
<dbReference type="InterPro" id="IPR027417">
    <property type="entry name" value="P-loop_NTPase"/>
</dbReference>
<keyword evidence="9 10" id="KW-0009">Actin-binding</keyword>
<name>E9H736_DAPPU</name>
<proteinExistence type="inferred from homology"/>
<evidence type="ECO:0008006" key="17">
    <source>
        <dbReference type="Google" id="ProtNLM"/>
    </source>
</evidence>
<evidence type="ECO:0000256" key="10">
    <source>
        <dbReference type="PROSITE-ProRule" id="PRU00782"/>
    </source>
</evidence>
<dbReference type="GO" id="GO:0005524">
    <property type="term" value="F:ATP binding"/>
    <property type="evidence" value="ECO:0007669"/>
    <property type="project" value="UniProtKB-UniRule"/>
</dbReference>
<evidence type="ECO:0000313" key="16">
    <source>
        <dbReference type="Proteomes" id="UP000000305"/>
    </source>
</evidence>
<dbReference type="GO" id="GO:0048731">
    <property type="term" value="P:system development"/>
    <property type="evidence" value="ECO:0007669"/>
    <property type="project" value="UniProtKB-ARBA"/>
</dbReference>
<dbReference type="PROSITE" id="PS51456">
    <property type="entry name" value="MYOSIN_MOTOR"/>
    <property type="match status" value="1"/>
</dbReference>
<feature type="binding site" evidence="10">
    <location>
        <begin position="161"/>
        <end position="168"/>
    </location>
    <ligand>
        <name>ATP</name>
        <dbReference type="ChEBI" id="CHEBI:30616"/>
    </ligand>
</feature>
<dbReference type="InterPro" id="IPR036103">
    <property type="entry name" value="MYSc_Myo5"/>
</dbReference>
<dbReference type="InterPro" id="IPR058662">
    <property type="entry name" value="Myo5a/b_dom"/>
</dbReference>
<dbReference type="FunFam" id="1.20.5.190:FF:000001">
    <property type="entry name" value="unconventional myosin-Va"/>
    <property type="match status" value="1"/>
</dbReference>
<dbReference type="GO" id="GO:0006897">
    <property type="term" value="P:endocytosis"/>
    <property type="evidence" value="ECO:0000318"/>
    <property type="project" value="GO_Central"/>
</dbReference>
<dbReference type="Gene3D" id="1.20.120.720">
    <property type="entry name" value="Myosin VI head, motor domain, U50 subdomain"/>
    <property type="match status" value="1"/>
</dbReference>
<dbReference type="GO" id="GO:0015629">
    <property type="term" value="C:actin cytoskeleton"/>
    <property type="evidence" value="ECO:0000318"/>
    <property type="project" value="GO_Central"/>
</dbReference>
<dbReference type="PhylomeDB" id="E9H736"/>
<dbReference type="GO" id="GO:0005737">
    <property type="term" value="C:cytoplasm"/>
    <property type="evidence" value="ECO:0000318"/>
    <property type="project" value="GO_Central"/>
</dbReference>
<dbReference type="GO" id="GO:0051015">
    <property type="term" value="F:actin filament binding"/>
    <property type="evidence" value="ECO:0000318"/>
    <property type="project" value="GO_Central"/>
</dbReference>
<evidence type="ECO:0000256" key="7">
    <source>
        <dbReference type="ARBA" id="ARBA00023123"/>
    </source>
</evidence>